<gene>
    <name evidence="1" type="ORF">PR048_004574</name>
</gene>
<proteinExistence type="predicted"/>
<dbReference type="EMBL" id="JARBHB010000002">
    <property type="protein sequence ID" value="KAJ8892009.1"/>
    <property type="molecule type" value="Genomic_DNA"/>
</dbReference>
<organism evidence="1 2">
    <name type="scientific">Dryococelus australis</name>
    <dbReference type="NCBI Taxonomy" id="614101"/>
    <lineage>
        <taxon>Eukaryota</taxon>
        <taxon>Metazoa</taxon>
        <taxon>Ecdysozoa</taxon>
        <taxon>Arthropoda</taxon>
        <taxon>Hexapoda</taxon>
        <taxon>Insecta</taxon>
        <taxon>Pterygota</taxon>
        <taxon>Neoptera</taxon>
        <taxon>Polyneoptera</taxon>
        <taxon>Phasmatodea</taxon>
        <taxon>Verophasmatodea</taxon>
        <taxon>Anareolatae</taxon>
        <taxon>Phasmatidae</taxon>
        <taxon>Eurycanthinae</taxon>
        <taxon>Dryococelus</taxon>
    </lineage>
</organism>
<dbReference type="Proteomes" id="UP001159363">
    <property type="component" value="Chromosome 2"/>
</dbReference>
<evidence type="ECO:0000313" key="1">
    <source>
        <dbReference type="EMBL" id="KAJ8892009.1"/>
    </source>
</evidence>
<sequence>MHIYTCCGTQSVLNNVHANDLSEYPGATIQVRNLLCNCFKSRCADMKQQTKEATELFESVTLDLMRPYPHL</sequence>
<accession>A0ABQ9I5S2</accession>
<keyword evidence="2" id="KW-1185">Reference proteome</keyword>
<comment type="caution">
    <text evidence="1">The sequence shown here is derived from an EMBL/GenBank/DDBJ whole genome shotgun (WGS) entry which is preliminary data.</text>
</comment>
<reference evidence="1 2" key="1">
    <citation type="submission" date="2023-02" db="EMBL/GenBank/DDBJ databases">
        <title>LHISI_Scaffold_Assembly.</title>
        <authorList>
            <person name="Stuart O.P."/>
            <person name="Cleave R."/>
            <person name="Magrath M.J.L."/>
            <person name="Mikheyev A.S."/>
        </authorList>
    </citation>
    <scope>NUCLEOTIDE SEQUENCE [LARGE SCALE GENOMIC DNA]</scope>
    <source>
        <strain evidence="1">Daus_M_001</strain>
        <tissue evidence="1">Leg muscle</tissue>
    </source>
</reference>
<evidence type="ECO:0000313" key="2">
    <source>
        <dbReference type="Proteomes" id="UP001159363"/>
    </source>
</evidence>
<name>A0ABQ9I5S2_9NEOP</name>
<protein>
    <submittedName>
        <fullName evidence="1">Uncharacterized protein</fullName>
    </submittedName>
</protein>